<proteinExistence type="predicted"/>
<comment type="caution">
    <text evidence="1">The sequence shown here is derived from an EMBL/GenBank/DDBJ whole genome shotgun (WGS) entry which is preliminary data.</text>
</comment>
<gene>
    <name evidence="1" type="ORF">RHMOL_Rhmol10G0149300</name>
</gene>
<reference evidence="1" key="1">
    <citation type="submission" date="2022-02" db="EMBL/GenBank/DDBJ databases">
        <title>Plant Genome Project.</title>
        <authorList>
            <person name="Zhang R.-G."/>
        </authorList>
    </citation>
    <scope>NUCLEOTIDE SEQUENCE</scope>
    <source>
        <strain evidence="1">AT1</strain>
    </source>
</reference>
<name>A0ACC0M284_RHOML</name>
<dbReference type="EMBL" id="CM046397">
    <property type="protein sequence ID" value="KAI8535106.1"/>
    <property type="molecule type" value="Genomic_DNA"/>
</dbReference>
<accession>A0ACC0M284</accession>
<protein>
    <submittedName>
        <fullName evidence="1">Uncharacterized protein</fullName>
    </submittedName>
</protein>
<organism evidence="1 2">
    <name type="scientific">Rhododendron molle</name>
    <name type="common">Chinese azalea</name>
    <name type="synonym">Azalea mollis</name>
    <dbReference type="NCBI Taxonomy" id="49168"/>
    <lineage>
        <taxon>Eukaryota</taxon>
        <taxon>Viridiplantae</taxon>
        <taxon>Streptophyta</taxon>
        <taxon>Embryophyta</taxon>
        <taxon>Tracheophyta</taxon>
        <taxon>Spermatophyta</taxon>
        <taxon>Magnoliopsida</taxon>
        <taxon>eudicotyledons</taxon>
        <taxon>Gunneridae</taxon>
        <taxon>Pentapetalae</taxon>
        <taxon>asterids</taxon>
        <taxon>Ericales</taxon>
        <taxon>Ericaceae</taxon>
        <taxon>Ericoideae</taxon>
        <taxon>Rhodoreae</taxon>
        <taxon>Rhododendron</taxon>
    </lineage>
</organism>
<sequence>MKILMIGIREIRSSTILASATAYYDAFVVAVFDPASALPTFQNPFSLALGR</sequence>
<evidence type="ECO:0000313" key="2">
    <source>
        <dbReference type="Proteomes" id="UP001062846"/>
    </source>
</evidence>
<evidence type="ECO:0000313" key="1">
    <source>
        <dbReference type="EMBL" id="KAI8535106.1"/>
    </source>
</evidence>
<dbReference type="Proteomes" id="UP001062846">
    <property type="component" value="Chromosome 10"/>
</dbReference>
<keyword evidence="2" id="KW-1185">Reference proteome</keyword>